<protein>
    <recommendedName>
        <fullName evidence="2">DUF5681 domain-containing protein</fullName>
    </recommendedName>
</protein>
<name>A0A388TDJ2_TERA1</name>
<proteinExistence type="predicted"/>
<dbReference type="Proteomes" id="UP000269352">
    <property type="component" value="Unassembled WGS sequence"/>
</dbReference>
<evidence type="ECO:0000259" key="2">
    <source>
        <dbReference type="Pfam" id="PF18932"/>
    </source>
</evidence>
<comment type="caution">
    <text evidence="3">The sequence shown here is derived from an EMBL/GenBank/DDBJ whole genome shotgun (WGS) entry which is preliminary data.</text>
</comment>
<feature type="region of interest" description="Disordered" evidence="1">
    <location>
        <begin position="1"/>
        <end position="43"/>
    </location>
</feature>
<accession>A0A388TDJ2</accession>
<organism evidence="3 4">
    <name type="scientific">Termititenax aidoneus</name>
    <dbReference type="NCBI Taxonomy" id="2218524"/>
    <lineage>
        <taxon>Bacteria</taxon>
        <taxon>Bacillati</taxon>
        <taxon>Candidatus Margulisiibacteriota</taxon>
        <taxon>Candidatus Termititenacia</taxon>
        <taxon>Candidatus Termititenacales</taxon>
        <taxon>Candidatus Termititenacaceae</taxon>
        <taxon>Candidatus Termititenax</taxon>
    </lineage>
</organism>
<evidence type="ECO:0000256" key="1">
    <source>
        <dbReference type="SAM" id="MobiDB-lite"/>
    </source>
</evidence>
<feature type="compositionally biased region" description="Basic and acidic residues" evidence="1">
    <location>
        <begin position="107"/>
        <end position="119"/>
    </location>
</feature>
<keyword evidence="4" id="KW-1185">Reference proteome</keyword>
<feature type="region of interest" description="Disordered" evidence="1">
    <location>
        <begin position="107"/>
        <end position="135"/>
    </location>
</feature>
<dbReference type="AlphaFoldDB" id="A0A388TDJ2"/>
<evidence type="ECO:0000313" key="3">
    <source>
        <dbReference type="EMBL" id="GBR73960.1"/>
    </source>
</evidence>
<dbReference type="Pfam" id="PF18932">
    <property type="entry name" value="DUF5681"/>
    <property type="match status" value="1"/>
</dbReference>
<feature type="domain" description="DUF5681" evidence="2">
    <location>
        <begin position="26"/>
        <end position="91"/>
    </location>
</feature>
<dbReference type="InterPro" id="IPR043736">
    <property type="entry name" value="DUF5681"/>
</dbReference>
<feature type="compositionally biased region" description="Pro residues" evidence="1">
    <location>
        <begin position="125"/>
        <end position="135"/>
    </location>
</feature>
<gene>
    <name evidence="3" type="ORF">NO1_1215</name>
</gene>
<sequence length="135" mass="14651">MVKTENAGGLQAETPKVGGVYPPPAETRFQPGQSGNPAGKKKGTLSLVTKLKKMLAEKEPVMKDGKLIKKTRADILLINLLQNAIKPNLDADTALRYAREIFDRVDGKPSQELDHKGSLDIELIIPPPPDTDAEV</sequence>
<reference evidence="3 4" key="1">
    <citation type="journal article" date="2019" name="ISME J.">
        <title>Genome analyses of uncultured TG2/ZB3 bacteria in 'Margulisbacteria' specifically attached to ectosymbiotic spirochetes of protists in the termite gut.</title>
        <authorList>
            <person name="Utami Y.D."/>
            <person name="Kuwahara H."/>
            <person name="Igai K."/>
            <person name="Murakami T."/>
            <person name="Sugaya K."/>
            <person name="Morikawa T."/>
            <person name="Nagura Y."/>
            <person name="Yuki M."/>
            <person name="Deevong P."/>
            <person name="Inoue T."/>
            <person name="Kihara K."/>
            <person name="Lo N."/>
            <person name="Yamada A."/>
            <person name="Ohkuma M."/>
            <person name="Hongoh Y."/>
        </authorList>
    </citation>
    <scope>NUCLEOTIDE SEQUENCE [LARGE SCALE GENOMIC DNA]</scope>
    <source>
        <strain evidence="3">NkOx7-01</strain>
    </source>
</reference>
<evidence type="ECO:0000313" key="4">
    <source>
        <dbReference type="Proteomes" id="UP000269352"/>
    </source>
</evidence>
<dbReference type="EMBL" id="BGZN01000025">
    <property type="protein sequence ID" value="GBR73960.1"/>
    <property type="molecule type" value="Genomic_DNA"/>
</dbReference>